<dbReference type="InterPro" id="IPR023198">
    <property type="entry name" value="PGP-like_dom2"/>
</dbReference>
<dbReference type="PANTHER" id="PTHR43434:SF1">
    <property type="entry name" value="PHOSPHOGLYCOLATE PHOSPHATASE"/>
    <property type="match status" value="1"/>
</dbReference>
<dbReference type="InterPro" id="IPR041492">
    <property type="entry name" value="HAD_2"/>
</dbReference>
<dbReference type="SUPFAM" id="SSF56784">
    <property type="entry name" value="HAD-like"/>
    <property type="match status" value="1"/>
</dbReference>
<dbReference type="PANTHER" id="PTHR43434">
    <property type="entry name" value="PHOSPHOGLYCOLATE PHOSPHATASE"/>
    <property type="match status" value="1"/>
</dbReference>
<organism evidence="1 2">
    <name type="scientific">Goodfellowiella coeruleoviolacea</name>
    <dbReference type="NCBI Taxonomy" id="334858"/>
    <lineage>
        <taxon>Bacteria</taxon>
        <taxon>Bacillati</taxon>
        <taxon>Actinomycetota</taxon>
        <taxon>Actinomycetes</taxon>
        <taxon>Pseudonocardiales</taxon>
        <taxon>Pseudonocardiaceae</taxon>
        <taxon>Goodfellowiella</taxon>
    </lineage>
</organism>
<dbReference type="SFLD" id="SFLDS00003">
    <property type="entry name" value="Haloacid_Dehalogenase"/>
    <property type="match status" value="1"/>
</dbReference>
<accession>A0AAE3KPW2</accession>
<dbReference type="EMBL" id="JAMTCK010000029">
    <property type="protein sequence ID" value="MCP2170303.1"/>
    <property type="molecule type" value="Genomic_DNA"/>
</dbReference>
<dbReference type="GO" id="GO:0005829">
    <property type="term" value="C:cytosol"/>
    <property type="evidence" value="ECO:0007669"/>
    <property type="project" value="TreeGrafter"/>
</dbReference>
<dbReference type="Pfam" id="PF13419">
    <property type="entry name" value="HAD_2"/>
    <property type="match status" value="1"/>
</dbReference>
<dbReference type="Gene3D" id="1.10.150.240">
    <property type="entry name" value="Putative phosphatase, domain 2"/>
    <property type="match status" value="1"/>
</dbReference>
<protein>
    <submittedName>
        <fullName evidence="1">Phosphoglycolate phosphatase, HAD superfamily</fullName>
    </submittedName>
</protein>
<evidence type="ECO:0000313" key="2">
    <source>
        <dbReference type="Proteomes" id="UP001206128"/>
    </source>
</evidence>
<keyword evidence="2" id="KW-1185">Reference proteome</keyword>
<sequence length="224" mass="24329">MVTGETELTAQHIVWDWNGTLLADNDAVLAAVNRVCVDFGRAGGPITLDEWRAVFSRPIVQCYERLLGRTLSTADWARLDALYHDEYRKLLHTCRLAQGVPDLLRDWRVGGRTQSLLSMWFHHELVPLVTEFGIAELFGRIDGLRASTGGGSKAEHLAEHLAEQGLKPGDVVLIGDVVDDAHAADQVGAACVLVSTGVMNRPALEATGVPVVDTLTEAVGLLTR</sequence>
<dbReference type="SFLD" id="SFLDG01129">
    <property type="entry name" value="C1.5:_HAD__Beta-PGM__Phosphata"/>
    <property type="match status" value="1"/>
</dbReference>
<evidence type="ECO:0000313" key="1">
    <source>
        <dbReference type="EMBL" id="MCP2170303.1"/>
    </source>
</evidence>
<dbReference type="Gene3D" id="3.40.50.1000">
    <property type="entry name" value="HAD superfamily/HAD-like"/>
    <property type="match status" value="1"/>
</dbReference>
<dbReference type="InterPro" id="IPR036412">
    <property type="entry name" value="HAD-like_sf"/>
</dbReference>
<reference evidence="1" key="1">
    <citation type="submission" date="2022-06" db="EMBL/GenBank/DDBJ databases">
        <title>Genomic Encyclopedia of Archaeal and Bacterial Type Strains, Phase II (KMG-II): from individual species to whole genera.</title>
        <authorList>
            <person name="Goeker M."/>
        </authorList>
    </citation>
    <scope>NUCLEOTIDE SEQUENCE</scope>
    <source>
        <strain evidence="1">DSM 43935</strain>
    </source>
</reference>
<gene>
    <name evidence="1" type="ORF">LX83_007194</name>
</gene>
<dbReference type="GO" id="GO:0006281">
    <property type="term" value="P:DNA repair"/>
    <property type="evidence" value="ECO:0007669"/>
    <property type="project" value="TreeGrafter"/>
</dbReference>
<proteinExistence type="predicted"/>
<name>A0AAE3KPW2_9PSEU</name>
<dbReference type="InterPro" id="IPR050155">
    <property type="entry name" value="HAD-like_hydrolase_sf"/>
</dbReference>
<dbReference type="Proteomes" id="UP001206128">
    <property type="component" value="Unassembled WGS sequence"/>
</dbReference>
<comment type="caution">
    <text evidence="1">The sequence shown here is derived from an EMBL/GenBank/DDBJ whole genome shotgun (WGS) entry which is preliminary data.</text>
</comment>
<dbReference type="InterPro" id="IPR023214">
    <property type="entry name" value="HAD_sf"/>
</dbReference>
<dbReference type="GO" id="GO:0008967">
    <property type="term" value="F:phosphoglycolate phosphatase activity"/>
    <property type="evidence" value="ECO:0007669"/>
    <property type="project" value="TreeGrafter"/>
</dbReference>
<dbReference type="AlphaFoldDB" id="A0AAE3KPW2"/>